<feature type="region of interest" description="Disordered" evidence="1">
    <location>
        <begin position="412"/>
        <end position="436"/>
    </location>
</feature>
<feature type="non-terminal residue" evidence="2">
    <location>
        <position position="1"/>
    </location>
</feature>
<organism evidence="2">
    <name type="scientific">Cladocopium goreaui</name>
    <dbReference type="NCBI Taxonomy" id="2562237"/>
    <lineage>
        <taxon>Eukaryota</taxon>
        <taxon>Sar</taxon>
        <taxon>Alveolata</taxon>
        <taxon>Dinophyceae</taxon>
        <taxon>Suessiales</taxon>
        <taxon>Symbiodiniaceae</taxon>
        <taxon>Cladocopium</taxon>
    </lineage>
</organism>
<feature type="compositionally biased region" description="Basic and acidic residues" evidence="1">
    <location>
        <begin position="489"/>
        <end position="509"/>
    </location>
</feature>
<dbReference type="OrthoDB" id="10686288at2759"/>
<accession>A0A9P1G4J3</accession>
<sequence length="889" mass="96742">VQNLNDITKSLIGNKANQKMDAFKEMHAQIWNADQRVSPNWLQFPIAVGFELCWLYIGLPETLGELSFYLRISGECGGILKHRGQVPDWKELKSSGLSLVSQVAAFLEANLQQLFKGELTHTRTRRTGQHLTLRERFGIVDSVRTGKFFTLPKALLDSKSKAMSVALLAYWDMVGNSAKPSPLLNIGAYAPPLDHDYSKLEFASRAIEHAWDIESFKWVESVTSHSHSPCLFGDILGMVPINAFDATDGYNGKLQGIMNCNLSHRTWCIGKHDGRSVCREDPFMFHKPTLQKSLKDDYLKLKSPMKDITFTELVQKVEIELSKNQKFEVLELRTGEQMLSCKGIVKPLGPASDGKTWMIRKSAQGIPFVTDGVKSRWCMTVFQDHAPKTSSIEEAAELPSLEVTETILAESRDANKNSNDSTRAELPGVSPQVGKLEPDKSMKAVCHCGKGRAECPDCKAGYNQEVAAGRAPKLVNPGSDDENLVPLQDSKDADENDTKKPSRDSDPDAPKPLIKKVPVCACQEQREVCPDCGKGFLEVVKKGELPLFKEIEIATKRVAICDCGEHRAECTACNAGFMTVMLKGKTPKFKVVPVDPSDNPTGTGNTTPAPLPAPAATASPEVPSPEVPKEPQNAAAPATDDVAEKGGAVAADAGKEGSSAVAIEPPAKKPKVEPGTPSATASTTAKTPSMFESSKQPGKGKPATKKCTTDVTTGASISVSQCIIEYGISPAWHECDMQGFAFKSMLGARSLANDSRPVRGDALNTSDRTGILVIVMNSTQAEGDGPWVHAPRARLSDVEDADEVDGDDGQDVDVEEEQVGPAAAPVDPVLLLHDFTKLAPYWVAAGDARVWSHATYWHGARKKMTEFAALKEAVLWLWRVHREIVPTHT</sequence>
<dbReference type="EMBL" id="CAMXCT010002672">
    <property type="protein sequence ID" value="CAI3999753.1"/>
    <property type="molecule type" value="Genomic_DNA"/>
</dbReference>
<dbReference type="EMBL" id="CAMXCT030002672">
    <property type="protein sequence ID" value="CAL4787065.1"/>
    <property type="molecule type" value="Genomic_DNA"/>
</dbReference>
<feature type="region of interest" description="Disordered" evidence="1">
    <location>
        <begin position="471"/>
        <end position="512"/>
    </location>
</feature>
<reference evidence="3 4" key="2">
    <citation type="submission" date="2024-05" db="EMBL/GenBank/DDBJ databases">
        <authorList>
            <person name="Chen Y."/>
            <person name="Shah S."/>
            <person name="Dougan E. K."/>
            <person name="Thang M."/>
            <person name="Chan C."/>
        </authorList>
    </citation>
    <scope>NUCLEOTIDE SEQUENCE [LARGE SCALE GENOMIC DNA]</scope>
</reference>
<protein>
    <submittedName>
        <fullName evidence="3">Reticulocyte-binding protein 2-like a</fullName>
    </submittedName>
</protein>
<reference evidence="2" key="1">
    <citation type="submission" date="2022-10" db="EMBL/GenBank/DDBJ databases">
        <authorList>
            <person name="Chen Y."/>
            <person name="Dougan E. K."/>
            <person name="Chan C."/>
            <person name="Rhodes N."/>
            <person name="Thang M."/>
        </authorList>
    </citation>
    <scope>NUCLEOTIDE SEQUENCE</scope>
</reference>
<evidence type="ECO:0000313" key="3">
    <source>
        <dbReference type="EMBL" id="CAL4787065.1"/>
    </source>
</evidence>
<feature type="region of interest" description="Disordered" evidence="1">
    <location>
        <begin position="593"/>
        <end position="708"/>
    </location>
</feature>
<dbReference type="EMBL" id="CAMXCT020002672">
    <property type="protein sequence ID" value="CAL1153128.1"/>
    <property type="molecule type" value="Genomic_DNA"/>
</dbReference>
<keyword evidence="4" id="KW-1185">Reference proteome</keyword>
<dbReference type="Proteomes" id="UP001152797">
    <property type="component" value="Unassembled WGS sequence"/>
</dbReference>
<name>A0A9P1G4J3_9DINO</name>
<gene>
    <name evidence="2" type="ORF">C1SCF055_LOCUS25927</name>
</gene>
<evidence type="ECO:0000313" key="2">
    <source>
        <dbReference type="EMBL" id="CAI3999753.1"/>
    </source>
</evidence>
<evidence type="ECO:0000256" key="1">
    <source>
        <dbReference type="SAM" id="MobiDB-lite"/>
    </source>
</evidence>
<feature type="compositionally biased region" description="Low complexity" evidence="1">
    <location>
        <begin position="599"/>
        <end position="621"/>
    </location>
</feature>
<evidence type="ECO:0000313" key="4">
    <source>
        <dbReference type="Proteomes" id="UP001152797"/>
    </source>
</evidence>
<comment type="caution">
    <text evidence="2">The sequence shown here is derived from an EMBL/GenBank/DDBJ whole genome shotgun (WGS) entry which is preliminary data.</text>
</comment>
<proteinExistence type="predicted"/>
<dbReference type="AlphaFoldDB" id="A0A9P1G4J3"/>
<feature type="non-terminal residue" evidence="2">
    <location>
        <position position="889"/>
    </location>
</feature>
<feature type="compositionally biased region" description="Low complexity" evidence="1">
    <location>
        <begin position="674"/>
        <end position="689"/>
    </location>
</feature>